<evidence type="ECO:0000313" key="4">
    <source>
        <dbReference type="Proteomes" id="UP000244890"/>
    </source>
</evidence>
<dbReference type="Pfam" id="PF17129">
    <property type="entry name" value="Peptidase_M99_C"/>
    <property type="match status" value="1"/>
</dbReference>
<protein>
    <recommendedName>
        <fullName evidence="5">Deacylase</fullName>
    </recommendedName>
</protein>
<evidence type="ECO:0000259" key="2">
    <source>
        <dbReference type="Pfam" id="PF17129"/>
    </source>
</evidence>
<dbReference type="SUPFAM" id="SSF53187">
    <property type="entry name" value="Zn-dependent exopeptidases"/>
    <property type="match status" value="1"/>
</dbReference>
<dbReference type="EMBL" id="CP021886">
    <property type="protein sequence ID" value="AWI34018.1"/>
    <property type="molecule type" value="Genomic_DNA"/>
</dbReference>
<proteinExistence type="predicted"/>
<dbReference type="AlphaFoldDB" id="A0A2U8FDC3"/>
<evidence type="ECO:0008006" key="5">
    <source>
        <dbReference type="Google" id="ProtNLM"/>
    </source>
</evidence>
<dbReference type="InterPro" id="IPR033397">
    <property type="entry name" value="Metallo_peptidase_C"/>
</dbReference>
<feature type="domain" description="D,L-carboxypeptidase peptidase" evidence="1">
    <location>
        <begin position="29"/>
        <end position="262"/>
    </location>
</feature>
<accession>A0A2U8FDC3</accession>
<dbReference type="OrthoDB" id="10830at2"/>
<dbReference type="InterPro" id="IPR031489">
    <property type="entry name" value="Peptidase_M99"/>
</dbReference>
<dbReference type="RefSeq" id="WP_108910872.1">
    <property type="nucleotide sequence ID" value="NZ_CP021886.1"/>
</dbReference>
<evidence type="ECO:0000313" key="3">
    <source>
        <dbReference type="EMBL" id="AWI34018.1"/>
    </source>
</evidence>
<name>A0A2U8FDC3_9HELI</name>
<reference evidence="3 4" key="1">
    <citation type="submission" date="2017-06" db="EMBL/GenBank/DDBJ databases">
        <title>Complete genome of Helicobacter apodemus.</title>
        <authorList>
            <person name="Cho S."/>
        </authorList>
    </citation>
    <scope>NUCLEOTIDE SEQUENCE [LARGE SCALE GENOMIC DNA]</scope>
    <source>
        <strain evidence="4">SNUVETPUB-15-01</strain>
    </source>
</reference>
<dbReference type="Gene3D" id="3.40.630.10">
    <property type="entry name" value="Zn peptidases"/>
    <property type="match status" value="1"/>
</dbReference>
<feature type="domain" description="Metallo-carboxypeptidase C-terminal" evidence="2">
    <location>
        <begin position="340"/>
        <end position="430"/>
    </location>
</feature>
<organism evidence="3 4">
    <name type="scientific">Helicobacter apodemus</name>
    <dbReference type="NCBI Taxonomy" id="135569"/>
    <lineage>
        <taxon>Bacteria</taxon>
        <taxon>Pseudomonadati</taxon>
        <taxon>Campylobacterota</taxon>
        <taxon>Epsilonproteobacteria</taxon>
        <taxon>Campylobacterales</taxon>
        <taxon>Helicobacteraceae</taxon>
        <taxon>Helicobacter</taxon>
    </lineage>
</organism>
<evidence type="ECO:0000259" key="1">
    <source>
        <dbReference type="Pfam" id="PF17033"/>
    </source>
</evidence>
<dbReference type="KEGG" id="had:CDV25_03950"/>
<dbReference type="Pfam" id="PF17033">
    <property type="entry name" value="Peptidase_M99"/>
    <property type="match status" value="1"/>
</dbReference>
<dbReference type="Proteomes" id="UP000244890">
    <property type="component" value="Chromosome"/>
</dbReference>
<sequence length="436" mass="49982">MRVISIFLWVMVLGGVLLAKNPPFSLYTLNGEEEGHTLLVIGGIHGDEPGGYFAPAILAQYYTIKKGNVWIVPNLNPDSIMAFKRGIYKDMNRKFAHISPKDPDFDNVVRIKEIIKDPKVNFVVNLHDGHGFYREKWENSIFNPKAWGQTYVIDQKSLGDVLFGDLDNITKQIEMKLNQNLHYDFHTFGVRNTQTRFNDEEQQNSLTFFAVTNLKPAIAIETSKNIKKLALKTFYQLSSIEVLMDIMGIKYERGFEMNLEEVGKKIKEYGKLSINENITLELENIRNVINFMPLKKGENNFIFTHPLGKIYQSKQGYEVFVGHQKLTLLKPDYFAMECDIKDMNISLDKQALQAVKFGAILEAKEQFLVEGREGIRVNVIGYAKKGVVSEDNMEIKLDWIDGNYSLDKDKKIFRIEVYKGSNFCGMINIKKETNAA</sequence>
<gene>
    <name evidence="3" type="ORF">CDV25_03950</name>
</gene>